<gene>
    <name evidence="3" type="ORF">GPM918_LOCUS42464</name>
    <name evidence="2" type="ORF">OVA965_LOCUS36814</name>
    <name evidence="5" type="ORF">SRO942_LOCUS43703</name>
    <name evidence="4" type="ORF">TMI583_LOCUS37847</name>
</gene>
<dbReference type="Proteomes" id="UP000677228">
    <property type="component" value="Unassembled WGS sequence"/>
</dbReference>
<feature type="non-terminal residue" evidence="3">
    <location>
        <position position="355"/>
    </location>
</feature>
<organism evidence="3 6">
    <name type="scientific">Didymodactylos carnosus</name>
    <dbReference type="NCBI Taxonomy" id="1234261"/>
    <lineage>
        <taxon>Eukaryota</taxon>
        <taxon>Metazoa</taxon>
        <taxon>Spiralia</taxon>
        <taxon>Gnathifera</taxon>
        <taxon>Rotifera</taxon>
        <taxon>Eurotatoria</taxon>
        <taxon>Bdelloidea</taxon>
        <taxon>Philodinida</taxon>
        <taxon>Philodinidae</taxon>
        <taxon>Didymodactylos</taxon>
    </lineage>
</organism>
<evidence type="ECO:0000313" key="3">
    <source>
        <dbReference type="EMBL" id="CAF1601392.1"/>
    </source>
</evidence>
<evidence type="ECO:0000256" key="1">
    <source>
        <dbReference type="SAM" id="MobiDB-lite"/>
    </source>
</evidence>
<dbReference type="EMBL" id="CAJNOK010033842">
    <property type="protein sequence ID" value="CAF1498208.1"/>
    <property type="molecule type" value="Genomic_DNA"/>
</dbReference>
<proteinExistence type="predicted"/>
<feature type="region of interest" description="Disordered" evidence="1">
    <location>
        <begin position="171"/>
        <end position="225"/>
    </location>
</feature>
<name>A0A816ASW0_9BILA</name>
<reference evidence="3" key="1">
    <citation type="submission" date="2021-02" db="EMBL/GenBank/DDBJ databases">
        <authorList>
            <person name="Nowell W R."/>
        </authorList>
    </citation>
    <scope>NUCLEOTIDE SEQUENCE</scope>
</reference>
<sequence length="355" mass="40065">DHSSDKKQSTQYVRNVHQETQSLLSSPIPFETADYLSVNEITDDEVDEKPLNKYFYFDTTKDDQTTTTISSSDAPTSTNDSTRTHYLYTRDQTMGNVGQLITTSLCENRFPVTENEENNDEKTKQHHQNNRHHFQSHQTFNFPALNQPQTIRTVPSELTIVSEIISPSPPPVLSKTRKIKNPSIIDSGTTRSGRYRKKITAPVRPPLGYSKPPPDFSSDDDCNDDEIDYSPVFAPGKRPVDVGPQNMMNESTEFEPGEKYLHYVVHHHRLPSFDPNPTLFDLSLLDNIKNDDEDDNYSVVVDPLSLSSSSSTTNFNNGSYIYNYYPSLSSTTCSNIISTSTSTSINATNNKITRL</sequence>
<feature type="compositionally biased region" description="Basic residues" evidence="1">
    <location>
        <begin position="124"/>
        <end position="135"/>
    </location>
</feature>
<evidence type="ECO:0000313" key="6">
    <source>
        <dbReference type="Proteomes" id="UP000663829"/>
    </source>
</evidence>
<protein>
    <submittedName>
        <fullName evidence="3">Uncharacterized protein</fullName>
    </submittedName>
</protein>
<dbReference type="Proteomes" id="UP000682733">
    <property type="component" value="Unassembled WGS sequence"/>
</dbReference>
<dbReference type="EMBL" id="CAJNOQ010035808">
    <property type="protein sequence ID" value="CAF1601392.1"/>
    <property type="molecule type" value="Genomic_DNA"/>
</dbReference>
<accession>A0A816ASW0</accession>
<dbReference type="EMBL" id="CAJOBC010102233">
    <property type="protein sequence ID" value="CAF4478688.1"/>
    <property type="molecule type" value="Genomic_DNA"/>
</dbReference>
<dbReference type="Proteomes" id="UP000663829">
    <property type="component" value="Unassembled WGS sequence"/>
</dbReference>
<comment type="caution">
    <text evidence="3">The sequence shown here is derived from an EMBL/GenBank/DDBJ whole genome shotgun (WGS) entry which is preliminary data.</text>
</comment>
<dbReference type="Proteomes" id="UP000681722">
    <property type="component" value="Unassembled WGS sequence"/>
</dbReference>
<evidence type="ECO:0000313" key="5">
    <source>
        <dbReference type="EMBL" id="CAF4478688.1"/>
    </source>
</evidence>
<dbReference type="EMBL" id="CAJOBA010055837">
    <property type="protein sequence ID" value="CAF4286960.1"/>
    <property type="molecule type" value="Genomic_DNA"/>
</dbReference>
<keyword evidence="6" id="KW-1185">Reference proteome</keyword>
<evidence type="ECO:0000313" key="4">
    <source>
        <dbReference type="EMBL" id="CAF4286960.1"/>
    </source>
</evidence>
<dbReference type="AlphaFoldDB" id="A0A816ASW0"/>
<feature type="region of interest" description="Disordered" evidence="1">
    <location>
        <begin position="114"/>
        <end position="135"/>
    </location>
</feature>
<evidence type="ECO:0000313" key="2">
    <source>
        <dbReference type="EMBL" id="CAF1498208.1"/>
    </source>
</evidence>